<dbReference type="WBParaSite" id="Csp11.Scaffold630.g20094.t1">
    <property type="protein sequence ID" value="Csp11.Scaffold630.g20094.t1"/>
    <property type="gene ID" value="Csp11.Scaffold630.g20094"/>
</dbReference>
<keyword evidence="1" id="KW-0472">Membrane</keyword>
<feature type="transmembrane region" description="Helical" evidence="1">
    <location>
        <begin position="16"/>
        <end position="36"/>
    </location>
</feature>
<keyword evidence="1" id="KW-0812">Transmembrane</keyword>
<name>A0A1I7UWP1_9PELO</name>
<dbReference type="Pfam" id="PF10318">
    <property type="entry name" value="7TM_GPCR_Srh"/>
    <property type="match status" value="1"/>
</dbReference>
<keyword evidence="2" id="KW-1185">Reference proteome</keyword>
<organism evidence="2 3">
    <name type="scientific">Caenorhabditis tropicalis</name>
    <dbReference type="NCBI Taxonomy" id="1561998"/>
    <lineage>
        <taxon>Eukaryota</taxon>
        <taxon>Metazoa</taxon>
        <taxon>Ecdysozoa</taxon>
        <taxon>Nematoda</taxon>
        <taxon>Chromadorea</taxon>
        <taxon>Rhabditida</taxon>
        <taxon>Rhabditina</taxon>
        <taxon>Rhabditomorpha</taxon>
        <taxon>Rhabditoidea</taxon>
        <taxon>Rhabditidae</taxon>
        <taxon>Peloderinae</taxon>
        <taxon>Caenorhabditis</taxon>
    </lineage>
</organism>
<dbReference type="InterPro" id="IPR019422">
    <property type="entry name" value="7TM_GPCR_serpentine_rcpt_Srh"/>
</dbReference>
<protein>
    <submittedName>
        <fullName evidence="3">NADH:ubiquinone reductase (H(+)-translocating)</fullName>
    </submittedName>
</protein>
<accession>A0A1I7UWP1</accession>
<evidence type="ECO:0000313" key="3">
    <source>
        <dbReference type="WBParaSite" id="Csp11.Scaffold630.g20094.t1"/>
    </source>
</evidence>
<sequence>MNILGYLYLNSPEINSLSYMLMSIHGASATLTMLYFHSPYREFCSRMFCRRFYNPKIDVSSSGLDMTVL</sequence>
<evidence type="ECO:0000256" key="1">
    <source>
        <dbReference type="SAM" id="Phobius"/>
    </source>
</evidence>
<proteinExistence type="predicted"/>
<reference evidence="3" key="1">
    <citation type="submission" date="2016-11" db="UniProtKB">
        <authorList>
            <consortium name="WormBaseParasite"/>
        </authorList>
    </citation>
    <scope>IDENTIFICATION</scope>
</reference>
<dbReference type="AlphaFoldDB" id="A0A1I7UWP1"/>
<keyword evidence="1" id="KW-1133">Transmembrane helix</keyword>
<dbReference type="Proteomes" id="UP000095282">
    <property type="component" value="Unplaced"/>
</dbReference>
<evidence type="ECO:0000313" key="2">
    <source>
        <dbReference type="Proteomes" id="UP000095282"/>
    </source>
</evidence>